<keyword evidence="5 6" id="KW-0472">Membrane</keyword>
<feature type="transmembrane region" description="Helical" evidence="6">
    <location>
        <begin position="70"/>
        <end position="91"/>
    </location>
</feature>
<keyword evidence="3 6" id="KW-0812">Transmembrane</keyword>
<dbReference type="GeneID" id="106013612"/>
<evidence type="ECO:0000256" key="4">
    <source>
        <dbReference type="ARBA" id="ARBA00022989"/>
    </source>
</evidence>
<proteinExistence type="inferred from homology"/>
<dbReference type="InterPro" id="IPR009311">
    <property type="entry name" value="IFI6/IFI27-like"/>
</dbReference>
<keyword evidence="7" id="KW-1185">Reference proteome</keyword>
<comment type="similarity">
    <text evidence="2">Belongs to the IFI6/IFI27 family.</text>
</comment>
<evidence type="ECO:0000256" key="5">
    <source>
        <dbReference type="ARBA" id="ARBA00023136"/>
    </source>
</evidence>
<gene>
    <name evidence="8" type="primary">LOC106013612</name>
</gene>
<evidence type="ECO:0000256" key="2">
    <source>
        <dbReference type="ARBA" id="ARBA00007262"/>
    </source>
</evidence>
<evidence type="ECO:0000313" key="7">
    <source>
        <dbReference type="Proteomes" id="UP000694888"/>
    </source>
</evidence>
<name>A0ABM1ACV8_APLCA</name>
<evidence type="ECO:0000256" key="6">
    <source>
        <dbReference type="SAM" id="Phobius"/>
    </source>
</evidence>
<keyword evidence="4 6" id="KW-1133">Transmembrane helix</keyword>
<dbReference type="RefSeq" id="XP_012945267.1">
    <property type="nucleotide sequence ID" value="XM_013089813.1"/>
</dbReference>
<evidence type="ECO:0000256" key="3">
    <source>
        <dbReference type="ARBA" id="ARBA00022692"/>
    </source>
</evidence>
<reference evidence="8" key="1">
    <citation type="submission" date="2025-08" db="UniProtKB">
        <authorList>
            <consortium name="RefSeq"/>
        </authorList>
    </citation>
    <scope>IDENTIFICATION</scope>
</reference>
<protein>
    <submittedName>
        <fullName evidence="8">Interferon alpha-inducible protein 27-like protein 2</fullName>
    </submittedName>
</protein>
<evidence type="ECO:0000256" key="1">
    <source>
        <dbReference type="ARBA" id="ARBA00004141"/>
    </source>
</evidence>
<dbReference type="Gene3D" id="6.10.110.10">
    <property type="match status" value="1"/>
</dbReference>
<accession>A0ABM1ACV8</accession>
<feature type="transmembrane region" description="Helical" evidence="6">
    <location>
        <begin position="6"/>
        <end position="31"/>
    </location>
</feature>
<evidence type="ECO:0000313" key="8">
    <source>
        <dbReference type="RefSeq" id="XP_012945267.1"/>
    </source>
</evidence>
<organism evidence="7 8">
    <name type="scientific">Aplysia californica</name>
    <name type="common">California sea hare</name>
    <dbReference type="NCBI Taxonomy" id="6500"/>
    <lineage>
        <taxon>Eukaryota</taxon>
        <taxon>Metazoa</taxon>
        <taxon>Spiralia</taxon>
        <taxon>Lophotrochozoa</taxon>
        <taxon>Mollusca</taxon>
        <taxon>Gastropoda</taxon>
        <taxon>Heterobranchia</taxon>
        <taxon>Euthyneura</taxon>
        <taxon>Tectipleura</taxon>
        <taxon>Aplysiida</taxon>
        <taxon>Aplysioidea</taxon>
        <taxon>Aplysiidae</taxon>
        <taxon>Aplysia</taxon>
    </lineage>
</organism>
<sequence length="95" mass="8732">MSGVNIVVMCAIAAGGAVATAVVAPAALGVVGFGSGGIAAGSLAAKIMSLSWTTGYGVAAVGAAQSVGAAGVSASTATAVGTVCSAVWGVIKHIR</sequence>
<dbReference type="InterPro" id="IPR038213">
    <property type="entry name" value="IFI6/IFI27-like_sf"/>
</dbReference>
<dbReference type="Pfam" id="PF06140">
    <property type="entry name" value="Ifi-6-16"/>
    <property type="match status" value="1"/>
</dbReference>
<comment type="subcellular location">
    <subcellularLocation>
        <location evidence="1">Membrane</location>
        <topology evidence="1">Multi-pass membrane protein</topology>
    </subcellularLocation>
</comment>
<dbReference type="Proteomes" id="UP000694888">
    <property type="component" value="Unplaced"/>
</dbReference>